<keyword evidence="1" id="KW-0812">Transmembrane</keyword>
<sequence length="379" mass="40693">MSRTATDALRAAAFGCATVALVLLLAHDRADGPRRDVLAALLAGAACAGAWAWATRREPAPVRGPLPWRGLPSVLPRNPVDWYTVAGTLLVALAPFAAFRFAALGEVHEVTLVLGCLPLFFWGLAVLPVLGTLLVRRLSERHRLLARDAKAGRVPAVRFELEDGQWVRIIDEENRRLVDPRPDVTQMLKLRDARGDYYGVQLLRPGILGPSPVGQFSRFTAEFRGGPVWVMWPDRWEAVLAVARRGGPLAYPVVVVSETGAMIWGYSAISWSDRYLTDPANRLATVPGLAARPLRPRPAFHAPVHGRLFAGLGIALAALTPLLLDLVSGAASAALGGLAAVAVAVTPLVVAHATGRHPDTTRWDVPPVQDFRVPSAGSP</sequence>
<dbReference type="RefSeq" id="WP_190222506.1">
    <property type="nucleotide sequence ID" value="NZ_BNBS01000016.1"/>
</dbReference>
<feature type="transmembrane region" description="Helical" evidence="1">
    <location>
        <begin position="82"/>
        <end position="104"/>
    </location>
</feature>
<feature type="transmembrane region" description="Helical" evidence="1">
    <location>
        <begin position="304"/>
        <end position="324"/>
    </location>
</feature>
<feature type="transmembrane region" description="Helical" evidence="1">
    <location>
        <begin position="36"/>
        <end position="54"/>
    </location>
</feature>
<evidence type="ECO:0000256" key="1">
    <source>
        <dbReference type="SAM" id="Phobius"/>
    </source>
</evidence>
<feature type="transmembrane region" description="Helical" evidence="1">
    <location>
        <begin position="330"/>
        <end position="353"/>
    </location>
</feature>
<name>A0ABQ3P6G8_9ACTN</name>
<accession>A0ABQ3P6G8</accession>
<proteinExistence type="predicted"/>
<dbReference type="Proteomes" id="UP001052739">
    <property type="component" value="Unassembled WGS sequence"/>
</dbReference>
<protein>
    <submittedName>
        <fullName evidence="2">Uncharacterized protein</fullName>
    </submittedName>
</protein>
<evidence type="ECO:0000313" key="3">
    <source>
        <dbReference type="Proteomes" id="UP001052739"/>
    </source>
</evidence>
<reference evidence="2" key="1">
    <citation type="submission" date="2024-05" db="EMBL/GenBank/DDBJ databases">
        <title>Whole genome shotgun sequence of Streptomyces hydrogenans NBRC 13475.</title>
        <authorList>
            <person name="Komaki H."/>
            <person name="Tamura T."/>
        </authorList>
    </citation>
    <scope>NUCLEOTIDE SEQUENCE</scope>
    <source>
        <strain evidence="2">NBRC 13475</strain>
    </source>
</reference>
<keyword evidence="1" id="KW-0472">Membrane</keyword>
<dbReference type="EMBL" id="BNDW01000019">
    <property type="protein sequence ID" value="GHI20608.1"/>
    <property type="molecule type" value="Genomic_DNA"/>
</dbReference>
<comment type="caution">
    <text evidence="2">The sequence shown here is derived from an EMBL/GenBank/DDBJ whole genome shotgun (WGS) entry which is preliminary data.</text>
</comment>
<feature type="transmembrane region" description="Helical" evidence="1">
    <location>
        <begin position="110"/>
        <end position="135"/>
    </location>
</feature>
<gene>
    <name evidence="2" type="ORF">Shyd_19790</name>
</gene>
<keyword evidence="3" id="KW-1185">Reference proteome</keyword>
<keyword evidence="1" id="KW-1133">Transmembrane helix</keyword>
<organism evidence="2 3">
    <name type="scientific">Streptomyces hydrogenans</name>
    <dbReference type="NCBI Taxonomy" id="1873719"/>
    <lineage>
        <taxon>Bacteria</taxon>
        <taxon>Bacillati</taxon>
        <taxon>Actinomycetota</taxon>
        <taxon>Actinomycetes</taxon>
        <taxon>Kitasatosporales</taxon>
        <taxon>Streptomycetaceae</taxon>
        <taxon>Streptomyces</taxon>
    </lineage>
</organism>
<evidence type="ECO:0000313" key="2">
    <source>
        <dbReference type="EMBL" id="GHI20608.1"/>
    </source>
</evidence>